<dbReference type="AlphaFoldDB" id="A0A564XXX3"/>
<feature type="domain" description="FHA" evidence="1">
    <location>
        <begin position="44"/>
        <end position="100"/>
    </location>
</feature>
<sequence length="148" mass="16846">MTTLFLMWEGDLDNSRLYQFDPTRRVGRIHRPLLMQMKAKENIIKIGRHDSCEHLSYGLESCFVQSLVSPLHATIRRIESGVFELEDHSTNGTYVNYQRVNGKTVLKDGDTVCFGHLDAVFISPGDQVAPYSYDLKYSVTITSKDDAI</sequence>
<proteinExistence type="predicted"/>
<protein>
    <recommendedName>
        <fullName evidence="1">FHA domain-containing protein</fullName>
    </recommendedName>
</protein>
<dbReference type="Gene3D" id="2.60.200.20">
    <property type="match status" value="1"/>
</dbReference>
<evidence type="ECO:0000313" key="2">
    <source>
        <dbReference type="EMBL" id="VUZ39619.1"/>
    </source>
</evidence>
<dbReference type="PROSITE" id="PS50006">
    <property type="entry name" value="FHA_DOMAIN"/>
    <property type="match status" value="1"/>
</dbReference>
<accession>A0A564XXX3</accession>
<evidence type="ECO:0000313" key="3">
    <source>
        <dbReference type="Proteomes" id="UP000321570"/>
    </source>
</evidence>
<gene>
    <name evidence="2" type="ORF">WMSIL1_LOCUS863</name>
</gene>
<dbReference type="EMBL" id="CABIJS010000021">
    <property type="protein sequence ID" value="VUZ39619.1"/>
    <property type="molecule type" value="Genomic_DNA"/>
</dbReference>
<dbReference type="Pfam" id="PF00498">
    <property type="entry name" value="FHA"/>
    <property type="match status" value="1"/>
</dbReference>
<evidence type="ECO:0000259" key="1">
    <source>
        <dbReference type="PROSITE" id="PS50006"/>
    </source>
</evidence>
<organism evidence="2 3">
    <name type="scientific">Hymenolepis diminuta</name>
    <name type="common">Rat tapeworm</name>
    <dbReference type="NCBI Taxonomy" id="6216"/>
    <lineage>
        <taxon>Eukaryota</taxon>
        <taxon>Metazoa</taxon>
        <taxon>Spiralia</taxon>
        <taxon>Lophotrochozoa</taxon>
        <taxon>Platyhelminthes</taxon>
        <taxon>Cestoda</taxon>
        <taxon>Eucestoda</taxon>
        <taxon>Cyclophyllidea</taxon>
        <taxon>Hymenolepididae</taxon>
        <taxon>Hymenolepis</taxon>
    </lineage>
</organism>
<dbReference type="CDD" id="cd00060">
    <property type="entry name" value="FHA"/>
    <property type="match status" value="1"/>
</dbReference>
<dbReference type="SMART" id="SM00240">
    <property type="entry name" value="FHA"/>
    <property type="match status" value="1"/>
</dbReference>
<name>A0A564XXX3_HYMDI</name>
<dbReference type="Proteomes" id="UP000321570">
    <property type="component" value="Unassembled WGS sequence"/>
</dbReference>
<reference evidence="2 3" key="1">
    <citation type="submission" date="2019-07" db="EMBL/GenBank/DDBJ databases">
        <authorList>
            <person name="Jastrzebski P J."/>
            <person name="Paukszto L."/>
            <person name="Jastrzebski P J."/>
        </authorList>
    </citation>
    <scope>NUCLEOTIDE SEQUENCE [LARGE SCALE GENOMIC DNA]</scope>
    <source>
        <strain evidence="2 3">WMS-il1</strain>
    </source>
</reference>
<dbReference type="InterPro" id="IPR000253">
    <property type="entry name" value="FHA_dom"/>
</dbReference>
<keyword evidence="3" id="KW-1185">Reference proteome</keyword>
<dbReference type="InterPro" id="IPR008984">
    <property type="entry name" value="SMAD_FHA_dom_sf"/>
</dbReference>
<dbReference type="SUPFAM" id="SSF49879">
    <property type="entry name" value="SMAD/FHA domain"/>
    <property type="match status" value="1"/>
</dbReference>